<protein>
    <recommendedName>
        <fullName evidence="4">Lipoprotein</fullName>
    </recommendedName>
</protein>
<dbReference type="Pfam" id="PF19903">
    <property type="entry name" value="DUF6376"/>
    <property type="match status" value="1"/>
</dbReference>
<keyword evidence="1" id="KW-0732">Signal</keyword>
<feature type="chain" id="PRO_5011714871" description="Lipoprotein" evidence="1">
    <location>
        <begin position="23"/>
        <end position="146"/>
    </location>
</feature>
<dbReference type="RefSeq" id="WP_090748097.1">
    <property type="nucleotide sequence ID" value="NZ_FOBW01000012.1"/>
</dbReference>
<gene>
    <name evidence="2" type="ORF">SAMN05192533_11278</name>
</gene>
<dbReference type="OrthoDB" id="2607309at2"/>
<evidence type="ECO:0008006" key="4">
    <source>
        <dbReference type="Google" id="ProtNLM"/>
    </source>
</evidence>
<evidence type="ECO:0000256" key="1">
    <source>
        <dbReference type="SAM" id="SignalP"/>
    </source>
</evidence>
<sequence length="146" mass="16199">MGKVKMVLIVVGLMFLSGCSLLTEVNDSIDYVNTATEHVAKLNTFADEAPQLVQAAVTDPEAKQELETKLITLKQDIEEFISTQNIPTVAEDIHQEFVAKNEVLLGEINQALDNGNLALDKLENMELFTTINEVTDLLNRLENIVQ</sequence>
<dbReference type="PROSITE" id="PS51257">
    <property type="entry name" value="PROKAR_LIPOPROTEIN"/>
    <property type="match status" value="1"/>
</dbReference>
<dbReference type="EMBL" id="FOBW01000012">
    <property type="protein sequence ID" value="SEN38591.1"/>
    <property type="molecule type" value="Genomic_DNA"/>
</dbReference>
<organism evidence="2 3">
    <name type="scientific">Mesobacillus persicus</name>
    <dbReference type="NCBI Taxonomy" id="930146"/>
    <lineage>
        <taxon>Bacteria</taxon>
        <taxon>Bacillati</taxon>
        <taxon>Bacillota</taxon>
        <taxon>Bacilli</taxon>
        <taxon>Bacillales</taxon>
        <taxon>Bacillaceae</taxon>
        <taxon>Mesobacillus</taxon>
    </lineage>
</organism>
<evidence type="ECO:0000313" key="2">
    <source>
        <dbReference type="EMBL" id="SEN38591.1"/>
    </source>
</evidence>
<dbReference type="InterPro" id="IPR045956">
    <property type="entry name" value="DUF6376"/>
</dbReference>
<dbReference type="Proteomes" id="UP000198553">
    <property type="component" value="Unassembled WGS sequence"/>
</dbReference>
<name>A0A1H8G3C9_9BACI</name>
<keyword evidence="3" id="KW-1185">Reference proteome</keyword>
<evidence type="ECO:0000313" key="3">
    <source>
        <dbReference type="Proteomes" id="UP000198553"/>
    </source>
</evidence>
<accession>A0A1H8G3C9</accession>
<reference evidence="3" key="1">
    <citation type="submission" date="2016-10" db="EMBL/GenBank/DDBJ databases">
        <authorList>
            <person name="Varghese N."/>
            <person name="Submissions S."/>
        </authorList>
    </citation>
    <scope>NUCLEOTIDE SEQUENCE [LARGE SCALE GENOMIC DNA]</scope>
    <source>
        <strain evidence="3">B48,IBRC-M 10115,DSM 25386,CECT 8001</strain>
    </source>
</reference>
<dbReference type="AlphaFoldDB" id="A0A1H8G3C9"/>
<proteinExistence type="predicted"/>
<feature type="signal peptide" evidence="1">
    <location>
        <begin position="1"/>
        <end position="22"/>
    </location>
</feature>